<dbReference type="EMBL" id="JAVRRL010000055">
    <property type="protein sequence ID" value="KAK5109989.1"/>
    <property type="molecule type" value="Genomic_DNA"/>
</dbReference>
<sequence length="358" mass="40021">MDNFWLFLPLLLLSISTHIGTLILLAQKRTLRSPYRHDTNHTSQEAEHATSIITDLGVLSALVSLAVPFTVLDVPCLVQCGLRVLAFFYACKILDLALTKADEPPTRLLRRPLSKDGEAAGRTPAPMNTTWDHTVYVWYLLTEMRYHSFSTHIAQKNRQNLHNQPLSAKLLWTLGPLILLPYLAYAYPSSAILKAATLLLIIQHALEILHTLLHPRCPEPEFYLPFSAATLSDFWSTHWQGAAAPFLQSLAYRPVLHLTGSRAYAVLATFCLTGVWHAWAAAPAVTRPWLLGAEVWVLFMGFGVGCLGEKWFWGSRQGGFVQRAVVWGWSLGFAGVCVRTLEESCRIGWVREYAGGRG</sequence>
<feature type="transmembrane region" description="Helical" evidence="8">
    <location>
        <begin position="288"/>
        <end position="307"/>
    </location>
</feature>
<dbReference type="GO" id="GO:0016020">
    <property type="term" value="C:membrane"/>
    <property type="evidence" value="ECO:0007669"/>
    <property type="project" value="UniProtKB-SubCell"/>
</dbReference>
<dbReference type="Proteomes" id="UP001310890">
    <property type="component" value="Unassembled WGS sequence"/>
</dbReference>
<organism evidence="10 11">
    <name type="scientific">Meristemomyces frigidus</name>
    <dbReference type="NCBI Taxonomy" id="1508187"/>
    <lineage>
        <taxon>Eukaryota</taxon>
        <taxon>Fungi</taxon>
        <taxon>Dikarya</taxon>
        <taxon>Ascomycota</taxon>
        <taxon>Pezizomycotina</taxon>
        <taxon>Dothideomycetes</taxon>
        <taxon>Dothideomycetidae</taxon>
        <taxon>Mycosphaerellales</taxon>
        <taxon>Teratosphaeriaceae</taxon>
        <taxon>Meristemomyces</taxon>
    </lineage>
</organism>
<dbReference type="GO" id="GO:0008374">
    <property type="term" value="F:O-acyltransferase activity"/>
    <property type="evidence" value="ECO:0007669"/>
    <property type="project" value="InterPro"/>
</dbReference>
<proteinExistence type="inferred from homology"/>
<evidence type="ECO:0000256" key="1">
    <source>
        <dbReference type="ARBA" id="ARBA00004141"/>
    </source>
</evidence>
<dbReference type="Pfam" id="PF13813">
    <property type="entry name" value="MBOAT_2"/>
    <property type="match status" value="1"/>
</dbReference>
<dbReference type="PANTHER" id="PTHR31595:SF57">
    <property type="entry name" value="OS04G0481900 PROTEIN"/>
    <property type="match status" value="1"/>
</dbReference>
<evidence type="ECO:0000256" key="8">
    <source>
        <dbReference type="SAM" id="Phobius"/>
    </source>
</evidence>
<dbReference type="InterPro" id="IPR044851">
    <property type="entry name" value="Wax_synthase"/>
</dbReference>
<gene>
    <name evidence="10" type="ORF">LTR62_006356</name>
</gene>
<protein>
    <recommendedName>
        <fullName evidence="9">Wax synthase domain-containing protein</fullName>
    </recommendedName>
</protein>
<keyword evidence="4" id="KW-0808">Transferase</keyword>
<comment type="caution">
    <text evidence="10">The sequence shown here is derived from an EMBL/GenBank/DDBJ whole genome shotgun (WGS) entry which is preliminary data.</text>
</comment>
<feature type="transmembrane region" description="Helical" evidence="8">
    <location>
        <begin position="263"/>
        <end position="282"/>
    </location>
</feature>
<dbReference type="GO" id="GO:0006629">
    <property type="term" value="P:lipid metabolic process"/>
    <property type="evidence" value="ECO:0007669"/>
    <property type="project" value="InterPro"/>
</dbReference>
<dbReference type="AlphaFoldDB" id="A0AAN7TNG5"/>
<evidence type="ECO:0000256" key="4">
    <source>
        <dbReference type="ARBA" id="ARBA00022679"/>
    </source>
</evidence>
<dbReference type="PANTHER" id="PTHR31595">
    <property type="entry name" value="LONG-CHAIN-ALCOHOL O-FATTY-ACYLTRANSFERASE 3-RELATED"/>
    <property type="match status" value="1"/>
</dbReference>
<dbReference type="InterPro" id="IPR032805">
    <property type="entry name" value="Wax_synthase_dom"/>
</dbReference>
<comment type="pathway">
    <text evidence="2">Secondary metabolite biosynthesis.</text>
</comment>
<feature type="domain" description="Wax synthase" evidence="9">
    <location>
        <begin position="222"/>
        <end position="285"/>
    </location>
</feature>
<comment type="similarity">
    <text evidence="3">Belongs to the wax synthase family.</text>
</comment>
<comment type="subcellular location">
    <subcellularLocation>
        <location evidence="1">Membrane</location>
        <topology evidence="1">Multi-pass membrane protein</topology>
    </subcellularLocation>
</comment>
<keyword evidence="6 8" id="KW-1133">Transmembrane helix</keyword>
<evidence type="ECO:0000256" key="7">
    <source>
        <dbReference type="ARBA" id="ARBA00023136"/>
    </source>
</evidence>
<evidence type="ECO:0000313" key="11">
    <source>
        <dbReference type="Proteomes" id="UP001310890"/>
    </source>
</evidence>
<evidence type="ECO:0000256" key="3">
    <source>
        <dbReference type="ARBA" id="ARBA00007282"/>
    </source>
</evidence>
<evidence type="ECO:0000256" key="6">
    <source>
        <dbReference type="ARBA" id="ARBA00022989"/>
    </source>
</evidence>
<keyword evidence="7 8" id="KW-0472">Membrane</keyword>
<feature type="transmembrane region" description="Helical" evidence="8">
    <location>
        <begin position="6"/>
        <end position="26"/>
    </location>
</feature>
<evidence type="ECO:0000256" key="5">
    <source>
        <dbReference type="ARBA" id="ARBA00022692"/>
    </source>
</evidence>
<keyword evidence="5 8" id="KW-0812">Transmembrane</keyword>
<evidence type="ECO:0000313" key="10">
    <source>
        <dbReference type="EMBL" id="KAK5109989.1"/>
    </source>
</evidence>
<evidence type="ECO:0000256" key="2">
    <source>
        <dbReference type="ARBA" id="ARBA00005179"/>
    </source>
</evidence>
<accession>A0AAN7TNG5</accession>
<evidence type="ECO:0000259" key="9">
    <source>
        <dbReference type="Pfam" id="PF13813"/>
    </source>
</evidence>
<name>A0AAN7TNG5_9PEZI</name>
<reference evidence="10" key="1">
    <citation type="submission" date="2023-08" db="EMBL/GenBank/DDBJ databases">
        <title>Black Yeasts Isolated from many extreme environments.</title>
        <authorList>
            <person name="Coleine C."/>
            <person name="Stajich J.E."/>
            <person name="Selbmann L."/>
        </authorList>
    </citation>
    <scope>NUCLEOTIDE SEQUENCE</scope>
    <source>
        <strain evidence="10">CCFEE 5401</strain>
    </source>
</reference>